<dbReference type="AlphaFoldDB" id="A0AA39QBF3"/>
<evidence type="ECO:0000313" key="1">
    <source>
        <dbReference type="EMBL" id="KAK0499224.1"/>
    </source>
</evidence>
<reference evidence="1" key="1">
    <citation type="submission" date="2023-06" db="EMBL/GenBank/DDBJ databases">
        <authorList>
            <consortium name="Lawrence Berkeley National Laboratory"/>
            <person name="Ahrendt S."/>
            <person name="Sahu N."/>
            <person name="Indic B."/>
            <person name="Wong-Bajracharya J."/>
            <person name="Merenyi Z."/>
            <person name="Ke H.-M."/>
            <person name="Monk M."/>
            <person name="Kocsube S."/>
            <person name="Drula E."/>
            <person name="Lipzen A."/>
            <person name="Balint B."/>
            <person name="Henrissat B."/>
            <person name="Andreopoulos B."/>
            <person name="Martin F.M."/>
            <person name="Harder C.B."/>
            <person name="Rigling D."/>
            <person name="Ford K.L."/>
            <person name="Foster G.D."/>
            <person name="Pangilinan J."/>
            <person name="Papanicolaou A."/>
            <person name="Barry K."/>
            <person name="LaButti K."/>
            <person name="Viragh M."/>
            <person name="Koriabine M."/>
            <person name="Yan M."/>
            <person name="Riley R."/>
            <person name="Champramary S."/>
            <person name="Plett K.L."/>
            <person name="Tsai I.J."/>
            <person name="Slot J."/>
            <person name="Sipos G."/>
            <person name="Plett J."/>
            <person name="Nagy L.G."/>
            <person name="Grigoriev I.V."/>
        </authorList>
    </citation>
    <scope>NUCLEOTIDE SEQUENCE</scope>
    <source>
        <strain evidence="1">HWK02</strain>
    </source>
</reference>
<proteinExistence type="predicted"/>
<protein>
    <submittedName>
        <fullName evidence="1">Uncharacterized protein</fullName>
    </submittedName>
</protein>
<name>A0AA39QBF3_9AGAR</name>
<sequence>MDDSVTVFPVAVHFPGGPGKRNKLCEVQPLKKGDLKKAKFILSAVQTISMRVQALGYRCHLLGPKDVSWFILGAPTIPQTDIWFSVDLTDGATLDDLFQKLQVAKRRGNTFEYTDNSRSCKIVITQVSPAESLGLEASLAYGLTQDGIPIYNPGHTLVSHLTQPRLHNAISADYGLPERTYEQIVPVLQELSKSSVDLRKVFLDGVKRDQLDELVKAICGSHPELKGVLTTLGFAFLSDPEPVIAKGPILVLEDNPRDDIVFEAAEMTVKVLCEAGYSCAVSGMVASYLQVNDTALPLPDCTEITVFSHEDIDTIQRLVSKHKLFYTAKMKVPGADKRSPVLLYRIHGRGRGTRKWKMCKIHLVMTQEAISHETKEGLPLVPLSTLLVDPLRLWHDHYVDESQEAGKHAPYFEALRKAVNVEDCPSSWDANFLEDELKIARMEPFFSTSKESQDA</sequence>
<dbReference type="Proteomes" id="UP001175228">
    <property type="component" value="Unassembled WGS sequence"/>
</dbReference>
<dbReference type="EMBL" id="JAUEPU010000010">
    <property type="protein sequence ID" value="KAK0499224.1"/>
    <property type="molecule type" value="Genomic_DNA"/>
</dbReference>
<organism evidence="1 2">
    <name type="scientific">Armillaria luteobubalina</name>
    <dbReference type="NCBI Taxonomy" id="153913"/>
    <lineage>
        <taxon>Eukaryota</taxon>
        <taxon>Fungi</taxon>
        <taxon>Dikarya</taxon>
        <taxon>Basidiomycota</taxon>
        <taxon>Agaricomycotina</taxon>
        <taxon>Agaricomycetes</taxon>
        <taxon>Agaricomycetidae</taxon>
        <taxon>Agaricales</taxon>
        <taxon>Marasmiineae</taxon>
        <taxon>Physalacriaceae</taxon>
        <taxon>Armillaria</taxon>
    </lineage>
</organism>
<gene>
    <name evidence="1" type="ORF">EDD18DRAFT_1330381</name>
</gene>
<comment type="caution">
    <text evidence="1">The sequence shown here is derived from an EMBL/GenBank/DDBJ whole genome shotgun (WGS) entry which is preliminary data.</text>
</comment>
<accession>A0AA39QBF3</accession>
<evidence type="ECO:0000313" key="2">
    <source>
        <dbReference type="Proteomes" id="UP001175228"/>
    </source>
</evidence>
<keyword evidence="2" id="KW-1185">Reference proteome</keyword>